<sequence length="287" mass="32343">MTVDQPVLDQKQMFNAMEQSFAMITFDPQGNISWINHNFSQVMGYKIEEIQGMHHRQLCSSEFRNSQEYMDFWKDLRNGKAFHDKVKRISKDGQVLWLEAFYTPVFASDGQVQAVVKIATDITDRQAVLQKSIAEFTALVEEMTASTNTVHDASETIVNDMEALNKESEIVNNYVAKIQSVASFVKDIATQSNLIGLNASIEASRAGEHGRSFAVVANEVRKMAEKSKDSATDISDQLKEILHSLSVMVEMMKNVSRKIENNSVSINELKKTYEQIAQIADELSTVM</sequence>
<dbReference type="InterPro" id="IPR004089">
    <property type="entry name" value="MCPsignal_dom"/>
</dbReference>
<dbReference type="PANTHER" id="PTHR32089:SF112">
    <property type="entry name" value="LYSOZYME-LIKE PROTEIN-RELATED"/>
    <property type="match status" value="1"/>
</dbReference>
<dbReference type="RefSeq" id="WP_144451769.1">
    <property type="nucleotide sequence ID" value="NZ_VLKZ01000016.1"/>
</dbReference>
<dbReference type="Gene3D" id="3.30.450.20">
    <property type="entry name" value="PAS domain"/>
    <property type="match status" value="1"/>
</dbReference>
<evidence type="ECO:0000313" key="6">
    <source>
        <dbReference type="EMBL" id="TWI52909.1"/>
    </source>
</evidence>
<evidence type="ECO:0000259" key="4">
    <source>
        <dbReference type="PROSITE" id="PS50112"/>
    </source>
</evidence>
<dbReference type="NCBIfam" id="TIGR00229">
    <property type="entry name" value="sensory_box"/>
    <property type="match status" value="1"/>
</dbReference>
<dbReference type="Pfam" id="PF00015">
    <property type="entry name" value="MCPsignal"/>
    <property type="match status" value="1"/>
</dbReference>
<dbReference type="Gene3D" id="6.10.250.3200">
    <property type="match status" value="1"/>
</dbReference>
<gene>
    <name evidence="6" type="ORF">IQ10_03605</name>
</gene>
<dbReference type="EMBL" id="VLKZ01000016">
    <property type="protein sequence ID" value="TWI52909.1"/>
    <property type="molecule type" value="Genomic_DNA"/>
</dbReference>
<dbReference type="PROSITE" id="PS50112">
    <property type="entry name" value="PAS"/>
    <property type="match status" value="1"/>
</dbReference>
<dbReference type="InterPro" id="IPR000014">
    <property type="entry name" value="PAS"/>
</dbReference>
<comment type="caution">
    <text evidence="6">The sequence shown here is derived from an EMBL/GenBank/DDBJ whole genome shotgun (WGS) entry which is preliminary data.</text>
</comment>
<dbReference type="InterPro" id="IPR000700">
    <property type="entry name" value="PAS-assoc_C"/>
</dbReference>
<dbReference type="SMART" id="SM00086">
    <property type="entry name" value="PAC"/>
    <property type="match status" value="1"/>
</dbReference>
<organism evidence="6 7">
    <name type="scientific">Halalkalibacter nanhaiisediminis</name>
    <dbReference type="NCBI Taxonomy" id="688079"/>
    <lineage>
        <taxon>Bacteria</taxon>
        <taxon>Bacillati</taxon>
        <taxon>Bacillota</taxon>
        <taxon>Bacilli</taxon>
        <taxon>Bacillales</taxon>
        <taxon>Bacillaceae</taxon>
        <taxon>Halalkalibacter</taxon>
    </lineage>
</organism>
<dbReference type="Pfam" id="PF08448">
    <property type="entry name" value="PAS_4"/>
    <property type="match status" value="1"/>
</dbReference>
<evidence type="ECO:0000256" key="1">
    <source>
        <dbReference type="ARBA" id="ARBA00023224"/>
    </source>
</evidence>
<dbReference type="SUPFAM" id="SSF58104">
    <property type="entry name" value="Methyl-accepting chemotaxis protein (MCP) signaling domain"/>
    <property type="match status" value="1"/>
</dbReference>
<dbReference type="AlphaFoldDB" id="A0A562Q847"/>
<dbReference type="SMART" id="SM00283">
    <property type="entry name" value="MA"/>
    <property type="match status" value="1"/>
</dbReference>
<proteinExistence type="predicted"/>
<evidence type="ECO:0000259" key="5">
    <source>
        <dbReference type="PROSITE" id="PS50113"/>
    </source>
</evidence>
<dbReference type="OrthoDB" id="9765776at2"/>
<dbReference type="InterPro" id="IPR013656">
    <property type="entry name" value="PAS_4"/>
</dbReference>
<dbReference type="CDD" id="cd00130">
    <property type="entry name" value="PAS"/>
    <property type="match status" value="1"/>
</dbReference>
<dbReference type="Proteomes" id="UP000315711">
    <property type="component" value="Unassembled WGS sequence"/>
</dbReference>
<keyword evidence="1 2" id="KW-0807">Transducer</keyword>
<reference evidence="6 7" key="1">
    <citation type="journal article" date="2015" name="Stand. Genomic Sci.">
        <title>Genomic Encyclopedia of Bacterial and Archaeal Type Strains, Phase III: the genomes of soil and plant-associated and newly described type strains.</title>
        <authorList>
            <person name="Whitman W.B."/>
            <person name="Woyke T."/>
            <person name="Klenk H.P."/>
            <person name="Zhou Y."/>
            <person name="Lilburn T.G."/>
            <person name="Beck B.J."/>
            <person name="De Vos P."/>
            <person name="Vandamme P."/>
            <person name="Eisen J.A."/>
            <person name="Garrity G."/>
            <person name="Hugenholtz P."/>
            <person name="Kyrpides N.C."/>
        </authorList>
    </citation>
    <scope>NUCLEOTIDE SEQUENCE [LARGE SCALE GENOMIC DNA]</scope>
    <source>
        <strain evidence="6 7">CGMCC 1.10116</strain>
    </source>
</reference>
<dbReference type="InterPro" id="IPR001610">
    <property type="entry name" value="PAC"/>
</dbReference>
<accession>A0A562Q847</accession>
<feature type="domain" description="PAC" evidence="5">
    <location>
        <begin position="82"/>
        <end position="134"/>
    </location>
</feature>
<feature type="domain" description="Methyl-accepting transducer" evidence="3">
    <location>
        <begin position="108"/>
        <end position="287"/>
    </location>
</feature>
<name>A0A562Q847_9BACI</name>
<keyword evidence="7" id="KW-1185">Reference proteome</keyword>
<feature type="domain" description="PAS" evidence="4">
    <location>
        <begin position="9"/>
        <end position="52"/>
    </location>
</feature>
<dbReference type="GO" id="GO:0016020">
    <property type="term" value="C:membrane"/>
    <property type="evidence" value="ECO:0007669"/>
    <property type="project" value="InterPro"/>
</dbReference>
<protein>
    <submittedName>
        <fullName evidence="6">Methyl-accepting chemotaxis sensory transducer with Pas/Pac sensor</fullName>
    </submittedName>
</protein>
<dbReference type="PANTHER" id="PTHR32089">
    <property type="entry name" value="METHYL-ACCEPTING CHEMOTAXIS PROTEIN MCPB"/>
    <property type="match status" value="1"/>
</dbReference>
<dbReference type="SMART" id="SM00091">
    <property type="entry name" value="PAS"/>
    <property type="match status" value="1"/>
</dbReference>
<evidence type="ECO:0000259" key="3">
    <source>
        <dbReference type="PROSITE" id="PS50111"/>
    </source>
</evidence>
<evidence type="ECO:0000313" key="7">
    <source>
        <dbReference type="Proteomes" id="UP000315711"/>
    </source>
</evidence>
<dbReference type="GO" id="GO:0007165">
    <property type="term" value="P:signal transduction"/>
    <property type="evidence" value="ECO:0007669"/>
    <property type="project" value="UniProtKB-KW"/>
</dbReference>
<dbReference type="PROSITE" id="PS50113">
    <property type="entry name" value="PAC"/>
    <property type="match status" value="1"/>
</dbReference>
<dbReference type="InterPro" id="IPR035965">
    <property type="entry name" value="PAS-like_dom_sf"/>
</dbReference>
<dbReference type="PROSITE" id="PS50111">
    <property type="entry name" value="CHEMOTAXIS_TRANSDUC_2"/>
    <property type="match status" value="1"/>
</dbReference>
<evidence type="ECO:0000256" key="2">
    <source>
        <dbReference type="PROSITE-ProRule" id="PRU00284"/>
    </source>
</evidence>
<dbReference type="SUPFAM" id="SSF55785">
    <property type="entry name" value="PYP-like sensor domain (PAS domain)"/>
    <property type="match status" value="1"/>
</dbReference>